<comment type="caution">
    <text evidence="2">The sequence shown here is derived from an EMBL/GenBank/DDBJ whole genome shotgun (WGS) entry which is preliminary data.</text>
</comment>
<accession>A0A9N9AQS3</accession>
<sequence length="336" mass="38004">MDFPYHTHLPKHSRQTESQRRSTSCRRQKSLSPTLDDPPSPSTSPRLSPRMPPRPAGSILTRKNWLIRINSHPLEPLPIPVSPGRETKSPFVPPPLKRTQRIVFVPESQLGLMVGQKKARRLVTEDLNEKCLQRPKKISFSNVNEIIGTQVADDSDSESTILVDDKDDDETWYDCSDDLGECQNNRGYNQNAIAEMKMTDLEKRKYERLCDGRSINGRSINGRRAMNGGMMKGNNTNIERVNWERANGERVNGERVNGKSVNGESSKIESINTESVNGESLNGEGEEGTVDWFTQKFFGWFTGQKRRLDDENECDGSTTKKVCKRGNGYICDADQQ</sequence>
<keyword evidence="3" id="KW-1185">Reference proteome</keyword>
<reference evidence="2" key="1">
    <citation type="submission" date="2021-06" db="EMBL/GenBank/DDBJ databases">
        <authorList>
            <person name="Kallberg Y."/>
            <person name="Tangrot J."/>
            <person name="Rosling A."/>
        </authorList>
    </citation>
    <scope>NUCLEOTIDE SEQUENCE</scope>
    <source>
        <strain evidence="2">BR232B</strain>
    </source>
</reference>
<protein>
    <submittedName>
        <fullName evidence="2">4346_t:CDS:1</fullName>
    </submittedName>
</protein>
<feature type="region of interest" description="Disordered" evidence="1">
    <location>
        <begin position="1"/>
        <end position="59"/>
    </location>
</feature>
<dbReference type="OrthoDB" id="10367699at2759"/>
<dbReference type="AlphaFoldDB" id="A0A9N9AQS3"/>
<proteinExistence type="predicted"/>
<name>A0A9N9AQS3_9GLOM</name>
<evidence type="ECO:0000256" key="1">
    <source>
        <dbReference type="SAM" id="MobiDB-lite"/>
    </source>
</evidence>
<evidence type="ECO:0000313" key="2">
    <source>
        <dbReference type="EMBL" id="CAG8539288.1"/>
    </source>
</evidence>
<organism evidence="2 3">
    <name type="scientific">Paraglomus brasilianum</name>
    <dbReference type="NCBI Taxonomy" id="144538"/>
    <lineage>
        <taxon>Eukaryota</taxon>
        <taxon>Fungi</taxon>
        <taxon>Fungi incertae sedis</taxon>
        <taxon>Mucoromycota</taxon>
        <taxon>Glomeromycotina</taxon>
        <taxon>Glomeromycetes</taxon>
        <taxon>Paraglomerales</taxon>
        <taxon>Paraglomeraceae</taxon>
        <taxon>Paraglomus</taxon>
    </lineage>
</organism>
<dbReference type="Proteomes" id="UP000789739">
    <property type="component" value="Unassembled WGS sequence"/>
</dbReference>
<gene>
    <name evidence="2" type="ORF">PBRASI_LOCUS4504</name>
</gene>
<dbReference type="EMBL" id="CAJVPI010000471">
    <property type="protein sequence ID" value="CAG8539288.1"/>
    <property type="molecule type" value="Genomic_DNA"/>
</dbReference>
<evidence type="ECO:0000313" key="3">
    <source>
        <dbReference type="Proteomes" id="UP000789739"/>
    </source>
</evidence>